<dbReference type="PANTHER" id="PTHR45625">
    <property type="entry name" value="PEPTIDYL-PROLYL CIS-TRANS ISOMERASE-RELATED"/>
    <property type="match status" value="1"/>
</dbReference>
<dbReference type="EMBL" id="CP054257">
    <property type="protein sequence ID" value="QTQ12795.1"/>
    <property type="molecule type" value="Genomic_DNA"/>
</dbReference>
<feature type="signal peptide" evidence="7">
    <location>
        <begin position="1"/>
        <end position="26"/>
    </location>
</feature>
<evidence type="ECO:0000256" key="5">
    <source>
        <dbReference type="ARBA" id="ARBA00023235"/>
    </source>
</evidence>
<comment type="similarity">
    <text evidence="2">Belongs to the cyclophilin-type PPIase family.</text>
</comment>
<dbReference type="AlphaFoldDB" id="A0A975IDC8"/>
<evidence type="ECO:0000256" key="7">
    <source>
        <dbReference type="SAM" id="SignalP"/>
    </source>
</evidence>
<feature type="domain" description="PPIase cyclophilin-type" evidence="9">
    <location>
        <begin position="51"/>
        <end position="179"/>
    </location>
</feature>
<evidence type="ECO:0000256" key="1">
    <source>
        <dbReference type="ARBA" id="ARBA00000971"/>
    </source>
</evidence>
<dbReference type="InterPro" id="IPR029000">
    <property type="entry name" value="Cyclophilin-like_dom_sf"/>
</dbReference>
<dbReference type="SUPFAM" id="SSF50891">
    <property type="entry name" value="Cyclophilin-like"/>
    <property type="match status" value="1"/>
</dbReference>
<dbReference type="Gene3D" id="3.10.50.40">
    <property type="match status" value="1"/>
</dbReference>
<proteinExistence type="inferred from homology"/>
<reference evidence="10" key="1">
    <citation type="submission" date="2020-05" db="EMBL/GenBank/DDBJ databases">
        <authorList>
            <person name="Zeng H."/>
            <person name="Chan Y.K."/>
            <person name="Watt R.M."/>
        </authorList>
    </citation>
    <scope>NUCLEOTIDE SEQUENCE</scope>
    <source>
        <strain evidence="10">ATCC 700773</strain>
    </source>
</reference>
<keyword evidence="7" id="KW-0732">Signal</keyword>
<dbReference type="InterPro" id="IPR044666">
    <property type="entry name" value="Cyclophilin_A-like"/>
</dbReference>
<keyword evidence="4 6" id="KW-0697">Rotamase</keyword>
<name>A0A975IDC8_9SPIR</name>
<organism evidence="10 11">
    <name type="scientific">Treponema parvum</name>
    <dbReference type="NCBI Taxonomy" id="138851"/>
    <lineage>
        <taxon>Bacteria</taxon>
        <taxon>Pseudomonadati</taxon>
        <taxon>Spirochaetota</taxon>
        <taxon>Spirochaetia</taxon>
        <taxon>Spirochaetales</taxon>
        <taxon>Treponemataceae</taxon>
        <taxon>Treponema</taxon>
    </lineage>
</organism>
<feature type="chain" id="PRO_5037906693" description="peptidylprolyl isomerase" evidence="7">
    <location>
        <begin position="27"/>
        <end position="347"/>
    </location>
</feature>
<dbReference type="GO" id="GO:0003755">
    <property type="term" value="F:peptidyl-prolyl cis-trans isomerase activity"/>
    <property type="evidence" value="ECO:0007669"/>
    <property type="project" value="UniProtKB-KW"/>
</dbReference>
<evidence type="ECO:0000256" key="3">
    <source>
        <dbReference type="ARBA" id="ARBA00013194"/>
    </source>
</evidence>
<feature type="domain" description="PPIase FKBP-type" evidence="8">
    <location>
        <begin position="261"/>
        <end position="347"/>
    </location>
</feature>
<dbReference type="PROSITE" id="PS50072">
    <property type="entry name" value="CSA_PPIASE_2"/>
    <property type="match status" value="1"/>
</dbReference>
<dbReference type="SUPFAM" id="SSF54534">
    <property type="entry name" value="FKBP-like"/>
    <property type="match status" value="1"/>
</dbReference>
<dbReference type="EC" id="5.2.1.8" evidence="3 6"/>
<evidence type="ECO:0000313" key="10">
    <source>
        <dbReference type="EMBL" id="QTQ12795.1"/>
    </source>
</evidence>
<reference evidence="10" key="2">
    <citation type="journal article" date="2021" name="Microbiol. Resour. Announc.">
        <title>Complete Genome Sequences of Three Human Oral Treponema parvum Isolates.</title>
        <authorList>
            <person name="Zeng H."/>
            <person name="Watt R.M."/>
        </authorList>
    </citation>
    <scope>NUCLEOTIDE SEQUENCE</scope>
    <source>
        <strain evidence="10">ATCC 700773</strain>
    </source>
</reference>
<dbReference type="Proteomes" id="UP000671995">
    <property type="component" value="Chromosome"/>
</dbReference>
<accession>A0A975IDC8</accession>
<dbReference type="CDD" id="cd00317">
    <property type="entry name" value="cyclophilin"/>
    <property type="match status" value="1"/>
</dbReference>
<evidence type="ECO:0000256" key="6">
    <source>
        <dbReference type="PROSITE-ProRule" id="PRU00277"/>
    </source>
</evidence>
<protein>
    <recommendedName>
        <fullName evidence="3 6">peptidylprolyl isomerase</fullName>
        <ecNumber evidence="3 6">5.2.1.8</ecNumber>
    </recommendedName>
</protein>
<comment type="catalytic activity">
    <reaction evidence="1 6">
        <text>[protein]-peptidylproline (omega=180) = [protein]-peptidylproline (omega=0)</text>
        <dbReference type="Rhea" id="RHEA:16237"/>
        <dbReference type="Rhea" id="RHEA-COMP:10747"/>
        <dbReference type="Rhea" id="RHEA-COMP:10748"/>
        <dbReference type="ChEBI" id="CHEBI:83833"/>
        <dbReference type="ChEBI" id="CHEBI:83834"/>
        <dbReference type="EC" id="5.2.1.8"/>
    </reaction>
</comment>
<dbReference type="InterPro" id="IPR046357">
    <property type="entry name" value="PPIase_dom_sf"/>
</dbReference>
<evidence type="ECO:0000259" key="9">
    <source>
        <dbReference type="PROSITE" id="PS50072"/>
    </source>
</evidence>
<dbReference type="Pfam" id="PF00160">
    <property type="entry name" value="Pro_isomerase"/>
    <property type="match status" value="1"/>
</dbReference>
<dbReference type="Gene3D" id="2.40.100.10">
    <property type="entry name" value="Cyclophilin-like"/>
    <property type="match status" value="1"/>
</dbReference>
<dbReference type="PROSITE" id="PS50059">
    <property type="entry name" value="FKBP_PPIASE"/>
    <property type="match status" value="1"/>
</dbReference>
<dbReference type="PROSITE" id="PS00170">
    <property type="entry name" value="CSA_PPIASE_1"/>
    <property type="match status" value="1"/>
</dbReference>
<evidence type="ECO:0000256" key="2">
    <source>
        <dbReference type="ARBA" id="ARBA00007365"/>
    </source>
</evidence>
<dbReference type="InterPro" id="IPR020892">
    <property type="entry name" value="Cyclophilin-type_PPIase_CS"/>
</dbReference>
<keyword evidence="5 6" id="KW-0413">Isomerase</keyword>
<dbReference type="GO" id="GO:0006457">
    <property type="term" value="P:protein folding"/>
    <property type="evidence" value="ECO:0007669"/>
    <property type="project" value="InterPro"/>
</dbReference>
<dbReference type="Pfam" id="PF00254">
    <property type="entry name" value="FKBP_C"/>
    <property type="match status" value="1"/>
</dbReference>
<gene>
    <name evidence="10" type="ORF">HRI96_11665</name>
</gene>
<sequence length="347" mass="37807">MKSGIKNKKILSALILFCAVVMNSYTKPTEKSMKAIEGKNGIFAIMETSKGDIVLELNYKKAPLTVTNFVGLAEGTLNASKGKPFYDGLKFHRVIPDFMIQGGDPLGTGTGGPGYKFADEIDDELKFTGPGILAMANAGAGTNGSQFFITHVETPWLNGKHTIFGRVLEGQDVVNRIQQNDKILKVNIIRQGDEAKKMTAGQKDFDDLAEKAQTAAARKKEAAFAEQIKVIEKKFPGYEKDPNGIYYKIAKEGSGNKTGKGKNVLVDYKGYLISGKVFDQSKGREPLSFKTAAGQMIPGFDLMVQDMKLGESRTIVIPPGLAYGERGYPGVIPENAYLAFDLELIKN</sequence>
<evidence type="ECO:0000259" key="8">
    <source>
        <dbReference type="PROSITE" id="PS50059"/>
    </source>
</evidence>
<dbReference type="InterPro" id="IPR001179">
    <property type="entry name" value="PPIase_FKBP_dom"/>
</dbReference>
<dbReference type="PRINTS" id="PR00153">
    <property type="entry name" value="CSAPPISMRASE"/>
</dbReference>
<dbReference type="InterPro" id="IPR002130">
    <property type="entry name" value="Cyclophilin-type_PPIase_dom"/>
</dbReference>
<dbReference type="PANTHER" id="PTHR45625:SF4">
    <property type="entry name" value="PEPTIDYLPROLYL ISOMERASE DOMAIN AND WD REPEAT-CONTAINING PROTEIN 1"/>
    <property type="match status" value="1"/>
</dbReference>
<evidence type="ECO:0000256" key="4">
    <source>
        <dbReference type="ARBA" id="ARBA00023110"/>
    </source>
</evidence>
<evidence type="ECO:0000313" key="11">
    <source>
        <dbReference type="Proteomes" id="UP000671995"/>
    </source>
</evidence>